<dbReference type="CDD" id="cd13831">
    <property type="entry name" value="HU"/>
    <property type="match status" value="1"/>
</dbReference>
<organism evidence="5 6">
    <name type="scientific">Pseudonocardia yunnanensis</name>
    <dbReference type="NCBI Taxonomy" id="58107"/>
    <lineage>
        <taxon>Bacteria</taxon>
        <taxon>Bacillati</taxon>
        <taxon>Actinomycetota</taxon>
        <taxon>Actinomycetes</taxon>
        <taxon>Pseudonocardiales</taxon>
        <taxon>Pseudonocardiaceae</taxon>
        <taxon>Pseudonocardia</taxon>
    </lineage>
</organism>
<dbReference type="InterPro" id="IPR000119">
    <property type="entry name" value="Hist_DNA-bd"/>
</dbReference>
<dbReference type="RefSeq" id="WP_344719473.1">
    <property type="nucleotide sequence ID" value="NZ_BAAAUS010000004.1"/>
</dbReference>
<comment type="caution">
    <text evidence="5">The sequence shown here is derived from an EMBL/GenBank/DDBJ whole genome shotgun (WGS) entry which is preliminary data.</text>
</comment>
<dbReference type="Proteomes" id="UP001597114">
    <property type="component" value="Unassembled WGS sequence"/>
</dbReference>
<evidence type="ECO:0000256" key="2">
    <source>
        <dbReference type="ARBA" id="ARBA00023125"/>
    </source>
</evidence>
<evidence type="ECO:0000313" key="5">
    <source>
        <dbReference type="EMBL" id="MFD1523310.1"/>
    </source>
</evidence>
<comment type="similarity">
    <text evidence="3">Belongs to the bacterial histone-like protein family.</text>
</comment>
<proteinExistence type="inferred from homology"/>
<dbReference type="InterPro" id="IPR010992">
    <property type="entry name" value="IHF-like_DNA-bd_dom_sf"/>
</dbReference>
<evidence type="ECO:0000256" key="4">
    <source>
        <dbReference type="SAM" id="MobiDB-lite"/>
    </source>
</evidence>
<protein>
    <submittedName>
        <fullName evidence="5">HU family DNA-binding protein</fullName>
    </submittedName>
</protein>
<keyword evidence="1" id="KW-0226">DNA condensation</keyword>
<evidence type="ECO:0000256" key="1">
    <source>
        <dbReference type="ARBA" id="ARBA00023067"/>
    </source>
</evidence>
<sequence length="165" mass="17286">MNKTQLVDVLAERLGDRRTAAGAVDGLLETIVDAVRSGESVSLTGFGVFTSRPRAARVARNPRTGETVNVPATTVPAFRPGTAFRTAVSGAEPQTSPRTAAALTPAVVVTEQVDALEKPGKPAKAKQDDRTADELEKADKIDKAAKAGKKAAKAKDGKPRKGKKK</sequence>
<dbReference type="EMBL" id="JBHUCO010000061">
    <property type="protein sequence ID" value="MFD1523310.1"/>
    <property type="molecule type" value="Genomic_DNA"/>
</dbReference>
<dbReference type="Gene3D" id="4.10.520.10">
    <property type="entry name" value="IHF-like DNA-binding proteins"/>
    <property type="match status" value="1"/>
</dbReference>
<dbReference type="PANTHER" id="PTHR33175">
    <property type="entry name" value="DNA-BINDING PROTEIN HU"/>
    <property type="match status" value="1"/>
</dbReference>
<dbReference type="GO" id="GO:0003677">
    <property type="term" value="F:DNA binding"/>
    <property type="evidence" value="ECO:0007669"/>
    <property type="project" value="UniProtKB-KW"/>
</dbReference>
<feature type="compositionally biased region" description="Basic and acidic residues" evidence="4">
    <location>
        <begin position="115"/>
        <end position="145"/>
    </location>
</feature>
<dbReference type="SMART" id="SM00411">
    <property type="entry name" value="BHL"/>
    <property type="match status" value="1"/>
</dbReference>
<feature type="region of interest" description="Disordered" evidence="4">
    <location>
        <begin position="113"/>
        <end position="165"/>
    </location>
</feature>
<keyword evidence="6" id="KW-1185">Reference proteome</keyword>
<dbReference type="PROSITE" id="PS00045">
    <property type="entry name" value="HISTONE_LIKE"/>
    <property type="match status" value="1"/>
</dbReference>
<gene>
    <name evidence="5" type="ORF">ACFSJD_37895</name>
</gene>
<evidence type="ECO:0000256" key="3">
    <source>
        <dbReference type="RuleBase" id="RU003939"/>
    </source>
</evidence>
<reference evidence="6" key="1">
    <citation type="journal article" date="2019" name="Int. J. Syst. Evol. Microbiol.">
        <title>The Global Catalogue of Microorganisms (GCM) 10K type strain sequencing project: providing services to taxonomists for standard genome sequencing and annotation.</title>
        <authorList>
            <consortium name="The Broad Institute Genomics Platform"/>
            <consortium name="The Broad Institute Genome Sequencing Center for Infectious Disease"/>
            <person name="Wu L."/>
            <person name="Ma J."/>
        </authorList>
    </citation>
    <scope>NUCLEOTIDE SEQUENCE [LARGE SCALE GENOMIC DNA]</scope>
    <source>
        <strain evidence="6">CCM 7043</strain>
    </source>
</reference>
<dbReference type="PRINTS" id="PR01727">
    <property type="entry name" value="DNABINDINGHU"/>
</dbReference>
<dbReference type="InterPro" id="IPR020816">
    <property type="entry name" value="Histone-like_DNA-bd_CS"/>
</dbReference>
<dbReference type="PANTHER" id="PTHR33175:SF3">
    <property type="entry name" value="DNA-BINDING PROTEIN HU-BETA"/>
    <property type="match status" value="1"/>
</dbReference>
<evidence type="ECO:0000313" key="6">
    <source>
        <dbReference type="Proteomes" id="UP001597114"/>
    </source>
</evidence>
<dbReference type="SUPFAM" id="SSF47729">
    <property type="entry name" value="IHF-like DNA-binding proteins"/>
    <property type="match status" value="1"/>
</dbReference>
<dbReference type="Pfam" id="PF00216">
    <property type="entry name" value="Bac_DNA_binding"/>
    <property type="match status" value="1"/>
</dbReference>
<name>A0ABW4FBA2_9PSEU</name>
<keyword evidence="2 5" id="KW-0238">DNA-binding</keyword>
<accession>A0ABW4FBA2</accession>